<sequence length="185" mass="21582">MKTNIELPNAECILFTDIITDTEYFFQQLKEQIEWEHKPIKIMGKEILQPRLTAWYGEKQYNYSGTENLPKPFIKPLLELKEIVEATINKKYNACLLNYYRSGNDSIGWHSDLESQLHESIASVSLGVTREFQFKSKETNAITKLFLHDGSILEMGKNVQKLYKHQVPKRKLDGGRINVTFRQVK</sequence>
<dbReference type="InterPro" id="IPR027450">
    <property type="entry name" value="AlkB-like"/>
</dbReference>
<evidence type="ECO:0000313" key="3">
    <source>
        <dbReference type="Proteomes" id="UP000598971"/>
    </source>
</evidence>
<dbReference type="Proteomes" id="UP000598971">
    <property type="component" value="Unassembled WGS sequence"/>
</dbReference>
<evidence type="ECO:0000313" key="2">
    <source>
        <dbReference type="EMBL" id="NNV57200.1"/>
    </source>
</evidence>
<dbReference type="Pfam" id="PF13532">
    <property type="entry name" value="2OG-FeII_Oxy_2"/>
    <property type="match status" value="1"/>
</dbReference>
<gene>
    <name evidence="2" type="ORF">GD597_17135</name>
</gene>
<feature type="domain" description="Fe2OG dioxygenase" evidence="1">
    <location>
        <begin position="91"/>
        <end position="185"/>
    </location>
</feature>
<dbReference type="InterPro" id="IPR005123">
    <property type="entry name" value="Oxoglu/Fe-dep_dioxygenase_dom"/>
</dbReference>
<dbReference type="SUPFAM" id="SSF51197">
    <property type="entry name" value="Clavaminate synthase-like"/>
    <property type="match status" value="1"/>
</dbReference>
<dbReference type="InterPro" id="IPR037151">
    <property type="entry name" value="AlkB-like_sf"/>
</dbReference>
<dbReference type="GO" id="GO:0051213">
    <property type="term" value="F:dioxygenase activity"/>
    <property type="evidence" value="ECO:0007669"/>
    <property type="project" value="UniProtKB-KW"/>
</dbReference>
<dbReference type="InterPro" id="IPR032854">
    <property type="entry name" value="ALKBH3"/>
</dbReference>
<evidence type="ECO:0000259" key="1">
    <source>
        <dbReference type="PROSITE" id="PS51471"/>
    </source>
</evidence>
<name>A0A8J8JVA9_9BACT</name>
<dbReference type="Gene3D" id="2.60.120.590">
    <property type="entry name" value="Alpha-ketoglutarate-dependent dioxygenase AlkB-like"/>
    <property type="match status" value="1"/>
</dbReference>
<comment type="caution">
    <text evidence="2">The sequence shown here is derived from an EMBL/GenBank/DDBJ whole genome shotgun (WGS) entry which is preliminary data.</text>
</comment>
<protein>
    <submittedName>
        <fullName evidence="2">Alpha-ketoglutarate-dependent dioxygenase AlkB</fullName>
    </submittedName>
</protein>
<dbReference type="GO" id="GO:0006307">
    <property type="term" value="P:DNA alkylation repair"/>
    <property type="evidence" value="ECO:0007669"/>
    <property type="project" value="InterPro"/>
</dbReference>
<keyword evidence="3" id="KW-1185">Reference proteome</keyword>
<dbReference type="RefSeq" id="WP_171609149.1">
    <property type="nucleotide sequence ID" value="NZ_WHPF01000013.1"/>
</dbReference>
<dbReference type="PROSITE" id="PS51471">
    <property type="entry name" value="FE2OG_OXY"/>
    <property type="match status" value="1"/>
</dbReference>
<proteinExistence type="predicted"/>
<dbReference type="AlphaFoldDB" id="A0A8J8JVA9"/>
<keyword evidence="2" id="KW-0223">Dioxygenase</keyword>
<accession>A0A8J8JVA9</accession>
<dbReference type="EMBL" id="WHPF01000013">
    <property type="protein sequence ID" value="NNV57200.1"/>
    <property type="molecule type" value="Genomic_DNA"/>
</dbReference>
<dbReference type="PANTHER" id="PTHR31212">
    <property type="entry name" value="ALPHA-KETOGLUTARATE-DEPENDENT DIOXYGENASE ALKB HOMOLOG 3"/>
    <property type="match status" value="1"/>
</dbReference>
<dbReference type="PANTHER" id="PTHR31212:SF4">
    <property type="entry name" value="ALPHA-KETOGLUTARATE-DEPENDENT DIOXYGENASE ALKB HOMOLOG 3"/>
    <property type="match status" value="1"/>
</dbReference>
<organism evidence="2 3">
    <name type="scientific">Limnovirga soli</name>
    <dbReference type="NCBI Taxonomy" id="2656915"/>
    <lineage>
        <taxon>Bacteria</taxon>
        <taxon>Pseudomonadati</taxon>
        <taxon>Bacteroidota</taxon>
        <taxon>Chitinophagia</taxon>
        <taxon>Chitinophagales</taxon>
        <taxon>Chitinophagaceae</taxon>
        <taxon>Limnovirga</taxon>
    </lineage>
</organism>
<reference evidence="2" key="1">
    <citation type="submission" date="2019-10" db="EMBL/GenBank/DDBJ databases">
        <title>Draft genome sequence of Panacibacter sp. KCS-6.</title>
        <authorList>
            <person name="Yim K.J."/>
        </authorList>
    </citation>
    <scope>NUCLEOTIDE SEQUENCE</scope>
    <source>
        <strain evidence="2">KCS-6</strain>
    </source>
</reference>
<keyword evidence="2" id="KW-0560">Oxidoreductase</keyword>